<evidence type="ECO:0000256" key="5">
    <source>
        <dbReference type="ARBA" id="ARBA00023163"/>
    </source>
</evidence>
<evidence type="ECO:0000256" key="3">
    <source>
        <dbReference type="ARBA" id="ARBA00023125"/>
    </source>
</evidence>
<protein>
    <recommendedName>
        <fullName evidence="7">DOG1 domain-containing protein</fullName>
    </recommendedName>
</protein>
<dbReference type="GO" id="GO:0043565">
    <property type="term" value="F:sequence-specific DNA binding"/>
    <property type="evidence" value="ECO:0007669"/>
    <property type="project" value="InterPro"/>
</dbReference>
<organism evidence="8">
    <name type="scientific">Populus trichocarpa</name>
    <name type="common">Western balsam poplar</name>
    <name type="synonym">Populus balsamifera subsp. trichocarpa</name>
    <dbReference type="NCBI Taxonomy" id="3694"/>
    <lineage>
        <taxon>Eukaryota</taxon>
        <taxon>Viridiplantae</taxon>
        <taxon>Streptophyta</taxon>
        <taxon>Embryophyta</taxon>
        <taxon>Tracheophyta</taxon>
        <taxon>Spermatophyta</taxon>
        <taxon>Magnoliopsida</taxon>
        <taxon>eudicotyledons</taxon>
        <taxon>Gunneridae</taxon>
        <taxon>Pentapetalae</taxon>
        <taxon>rosids</taxon>
        <taxon>fabids</taxon>
        <taxon>Malpighiales</taxon>
        <taxon>Salicaceae</taxon>
        <taxon>Saliceae</taxon>
        <taxon>Populus</taxon>
    </lineage>
</organism>
<sequence length="229" mass="26126">MCCDQYGSDHYFTGIAAFEMEYGHWVEEQHKQISELRKALQAHITDIELRILVENGLNHYNNLFRMKADAAKADVFYLISGKWRTSVERFFQWIGGFRPSELLNVLMSQLEPLTDQQLADVCNLRQSSQQAEDALTQGIDKLQQTLSQSIAVDVMGVGGYGQMADDMEKLEALEGFVNQADHLRQQTLQHMSRILTMRQAARGLLALGEYFHRLRALSSLWAACPREPT</sequence>
<keyword evidence="2" id="KW-0805">Transcription regulation</keyword>
<evidence type="ECO:0000256" key="6">
    <source>
        <dbReference type="ARBA" id="ARBA00023242"/>
    </source>
</evidence>
<dbReference type="GO" id="GO:0006351">
    <property type="term" value="P:DNA-templated transcription"/>
    <property type="evidence" value="ECO:0007669"/>
    <property type="project" value="InterPro"/>
</dbReference>
<evidence type="ECO:0000256" key="4">
    <source>
        <dbReference type="ARBA" id="ARBA00023159"/>
    </source>
</evidence>
<reference evidence="8" key="1">
    <citation type="journal article" date="2008" name="BMC Genomics">
        <title>Analysis of 4,664 high-quality sequence-finished poplar full-length cDNA clones and their utility for the discovery of genes responding to insect feeding.</title>
        <authorList>
            <person name="Ralph S.G."/>
            <person name="Chun H.J."/>
            <person name="Cooper D."/>
            <person name="Kirkpatrick R."/>
            <person name="Kolosova N."/>
            <person name="Gunter L."/>
            <person name="Tuskan G.A."/>
            <person name="Douglas C.J."/>
            <person name="Holt R.A."/>
            <person name="Jones S.J."/>
            <person name="Marra M.A."/>
            <person name="Bohlmann J."/>
        </authorList>
    </citation>
    <scope>NUCLEOTIDE SEQUENCE</scope>
    <source>
        <tissue evidence="8">Outer xylem</tissue>
    </source>
</reference>
<evidence type="ECO:0000256" key="2">
    <source>
        <dbReference type="ARBA" id="ARBA00023015"/>
    </source>
</evidence>
<dbReference type="Pfam" id="PF14144">
    <property type="entry name" value="DOG1"/>
    <property type="match status" value="1"/>
</dbReference>
<comment type="subcellular location">
    <subcellularLocation>
        <location evidence="1">Nucleus</location>
    </subcellularLocation>
</comment>
<evidence type="ECO:0000313" key="8">
    <source>
        <dbReference type="EMBL" id="ABK92477.1"/>
    </source>
</evidence>
<name>A9P7X4_POPTR</name>
<evidence type="ECO:0000259" key="7">
    <source>
        <dbReference type="PROSITE" id="PS51806"/>
    </source>
</evidence>
<keyword evidence="3" id="KW-0238">DNA-binding</keyword>
<dbReference type="InterPro" id="IPR025422">
    <property type="entry name" value="TGA_domain"/>
</dbReference>
<dbReference type="ExpressionAtlas" id="A9P7X4">
    <property type="expression patterns" value="baseline and differential"/>
</dbReference>
<evidence type="ECO:0000256" key="1">
    <source>
        <dbReference type="ARBA" id="ARBA00004123"/>
    </source>
</evidence>
<dbReference type="PANTHER" id="PTHR45693">
    <property type="entry name" value="TRANSCRIPTION FACTOR TGA9"/>
    <property type="match status" value="1"/>
</dbReference>
<accession>A9P7X4</accession>
<keyword evidence="4" id="KW-0010">Activator</keyword>
<feature type="domain" description="DOG1" evidence="7">
    <location>
        <begin position="15"/>
        <end position="224"/>
    </location>
</feature>
<dbReference type="EMBL" id="EF144213">
    <property type="protein sequence ID" value="ABK92477.1"/>
    <property type="molecule type" value="mRNA"/>
</dbReference>
<keyword evidence="6" id="KW-0539">Nucleus</keyword>
<dbReference type="PROSITE" id="PS51806">
    <property type="entry name" value="DOG1"/>
    <property type="match status" value="1"/>
</dbReference>
<dbReference type="GO" id="GO:0005634">
    <property type="term" value="C:nucleus"/>
    <property type="evidence" value="ECO:0007669"/>
    <property type="project" value="UniProtKB-SubCell"/>
</dbReference>
<dbReference type="AlphaFoldDB" id="A9P7X4"/>
<dbReference type="PANTHER" id="PTHR45693:SF7">
    <property type="entry name" value="TRANSCRIPTION FACTOR TGA7"/>
    <property type="match status" value="1"/>
</dbReference>
<keyword evidence="5" id="KW-0804">Transcription</keyword>
<proteinExistence type="evidence at transcript level"/>